<proteinExistence type="predicted"/>
<dbReference type="AlphaFoldDB" id="A0A4P7VI86"/>
<evidence type="ECO:0000313" key="1">
    <source>
        <dbReference type="EMBL" id="QCD35593.1"/>
    </source>
</evidence>
<dbReference type="KEGG" id="mgod:E7746_06645"/>
<name>A0A4P7VI86_9BACT</name>
<accession>A0A4P7VI86</accession>
<dbReference type="Proteomes" id="UP000297031">
    <property type="component" value="Chromosome"/>
</dbReference>
<organism evidence="1 2">
    <name type="scientific">Muribaculum gordoncarteri</name>
    <dbReference type="NCBI Taxonomy" id="2530390"/>
    <lineage>
        <taxon>Bacteria</taxon>
        <taxon>Pseudomonadati</taxon>
        <taxon>Bacteroidota</taxon>
        <taxon>Bacteroidia</taxon>
        <taxon>Bacteroidales</taxon>
        <taxon>Muribaculaceae</taxon>
        <taxon>Muribaculum</taxon>
    </lineage>
</organism>
<protein>
    <submittedName>
        <fullName evidence="1">Uncharacterized protein</fullName>
    </submittedName>
</protein>
<dbReference type="OrthoDB" id="1035710at2"/>
<gene>
    <name evidence="1" type="ORF">E7746_06645</name>
</gene>
<dbReference type="EMBL" id="CP039393">
    <property type="protein sequence ID" value="QCD35593.1"/>
    <property type="molecule type" value="Genomic_DNA"/>
</dbReference>
<dbReference type="RefSeq" id="WP_136410252.1">
    <property type="nucleotide sequence ID" value="NZ_CP039393.1"/>
</dbReference>
<evidence type="ECO:0000313" key="2">
    <source>
        <dbReference type="Proteomes" id="UP000297031"/>
    </source>
</evidence>
<reference evidence="1 2" key="1">
    <citation type="submission" date="2019-02" db="EMBL/GenBank/DDBJ databases">
        <title>Isolation and identification of novel species under the genus Muribaculum.</title>
        <authorList>
            <person name="Miyake S."/>
            <person name="Ding Y."/>
            <person name="Low A."/>
            <person name="Soh M."/>
            <person name="Seedorf H."/>
        </authorList>
    </citation>
    <scope>NUCLEOTIDE SEQUENCE [LARGE SCALE GENOMIC DNA]</scope>
    <source>
        <strain evidence="1 2">TLL-A4</strain>
    </source>
</reference>
<keyword evidence="2" id="KW-1185">Reference proteome</keyword>
<sequence>MNKAIYTERKTLVKYDDNRYMAYLNEEVIEDYVPEVRDGEEAPEPVTGYAYTGTEPDGGTLIASGDMSRDSLINGIIRSRYSQTEEDAIKTHQIELFKNPDIAKAGDYEAEWEAFNAFRTEAIATVDRWLE</sequence>